<feature type="signal peptide" evidence="2">
    <location>
        <begin position="1"/>
        <end position="16"/>
    </location>
</feature>
<dbReference type="Proteomes" id="UP000594262">
    <property type="component" value="Unplaced"/>
</dbReference>
<feature type="domain" description="JmjC" evidence="3">
    <location>
        <begin position="148"/>
        <end position="303"/>
    </location>
</feature>
<accession>A0A7M5X5T5</accession>
<dbReference type="AlphaFoldDB" id="A0A7M5X5T5"/>
<name>A0A7M5X5T5_9CNID</name>
<protein>
    <recommendedName>
        <fullName evidence="3">JmjC domain-containing protein</fullName>
    </recommendedName>
</protein>
<dbReference type="PROSITE" id="PS51184">
    <property type="entry name" value="JMJC"/>
    <property type="match status" value="1"/>
</dbReference>
<organism evidence="4 5">
    <name type="scientific">Clytia hemisphaerica</name>
    <dbReference type="NCBI Taxonomy" id="252671"/>
    <lineage>
        <taxon>Eukaryota</taxon>
        <taxon>Metazoa</taxon>
        <taxon>Cnidaria</taxon>
        <taxon>Hydrozoa</taxon>
        <taxon>Hydroidolina</taxon>
        <taxon>Leptothecata</taxon>
        <taxon>Obeliida</taxon>
        <taxon>Clytiidae</taxon>
        <taxon>Clytia</taxon>
    </lineage>
</organism>
<dbReference type="EnsemblMetazoa" id="CLYHEMT017660.1">
    <property type="protein sequence ID" value="CLYHEMP017660.1"/>
    <property type="gene ID" value="CLYHEMG017660"/>
</dbReference>
<evidence type="ECO:0000313" key="5">
    <source>
        <dbReference type="Proteomes" id="UP000594262"/>
    </source>
</evidence>
<keyword evidence="5" id="KW-1185">Reference proteome</keyword>
<dbReference type="InterPro" id="IPR003347">
    <property type="entry name" value="JmjC_dom"/>
</dbReference>
<feature type="chain" id="PRO_5029534880" description="JmjC domain-containing protein" evidence="2">
    <location>
        <begin position="17"/>
        <end position="616"/>
    </location>
</feature>
<sequence length="616" mass="71535">MKVIFLCLFLIDISLGNNNYPHLVEKAVFPPVLSKAENSDEAVGHKKPLGSQNAPQGPIIEYDKFLEPKTLWEKHVDPHIPLVYRGAIKDSPAVKEWVKDEYLTEKYGDLDVLVEHKKEDRSSTSGRMILKDFLKHYKTDDLYVVSMFPSEMMGEVKAINSIMCGTFRNFTHESNLWISAGGTRSVVHYDADHNFHCVIDGRKDFIMIPNNLATKTNLYFKQKDPGVGSGFSFLDPDSIDMKKFPKIAKVPWTWATLYPGDCIFIPSIYIHQVRGYGRTLAVTTLFTADIQDNFNADDCPSDITQKDYTMADINFLWTYKKGDPTIDMGYMNTELVKNQLLDALDDDVIKDGKMTMKQFILFTGTFSPYGRNRTKMAAVWKDIFKIEENGYLDAKKVKSLDLHQMKIFCRAVESPHGVVTNGSEPVFVRPGERHKWEKATDYEEDASDRYEEDEDEIRRLTHYDNMLQHLSDEERQAYIEKRREEKQKFGVQYDGDHMDLSQLSEPARILMQLSWRIDDIPEEHHPHILRGRIPEDFRDEFLSALPESLLEKYEKYFERDRIPKVMVKALIAAKRDNYTKRMREELESEEGESEEGESEELESEEERNEESKKDEL</sequence>
<evidence type="ECO:0000313" key="4">
    <source>
        <dbReference type="EnsemblMetazoa" id="CLYHEMP017660.1"/>
    </source>
</evidence>
<evidence type="ECO:0000256" key="2">
    <source>
        <dbReference type="SAM" id="SignalP"/>
    </source>
</evidence>
<dbReference type="PANTHER" id="PTHR12461:SF53">
    <property type="entry name" value="JMJC DOMAIN-CONTAINING PROTEIN"/>
    <property type="match status" value="1"/>
</dbReference>
<dbReference type="RefSeq" id="XP_066919262.1">
    <property type="nucleotide sequence ID" value="XM_067063161.1"/>
</dbReference>
<feature type="compositionally biased region" description="Acidic residues" evidence="1">
    <location>
        <begin position="586"/>
        <end position="608"/>
    </location>
</feature>
<dbReference type="Pfam" id="PF13621">
    <property type="entry name" value="Cupin_8"/>
    <property type="match status" value="1"/>
</dbReference>
<evidence type="ECO:0000256" key="1">
    <source>
        <dbReference type="SAM" id="MobiDB-lite"/>
    </source>
</evidence>
<reference evidence="4" key="1">
    <citation type="submission" date="2021-01" db="UniProtKB">
        <authorList>
            <consortium name="EnsemblMetazoa"/>
        </authorList>
    </citation>
    <scope>IDENTIFICATION</scope>
</reference>
<proteinExistence type="predicted"/>
<dbReference type="SMART" id="SM00558">
    <property type="entry name" value="JmjC"/>
    <property type="match status" value="1"/>
</dbReference>
<dbReference type="SUPFAM" id="SSF51197">
    <property type="entry name" value="Clavaminate synthase-like"/>
    <property type="match status" value="1"/>
</dbReference>
<dbReference type="OrthoDB" id="415358at2759"/>
<evidence type="ECO:0000259" key="3">
    <source>
        <dbReference type="PROSITE" id="PS51184"/>
    </source>
</evidence>
<dbReference type="InterPro" id="IPR041667">
    <property type="entry name" value="Cupin_8"/>
</dbReference>
<dbReference type="PANTHER" id="PTHR12461">
    <property type="entry name" value="HYPOXIA-INDUCIBLE FACTOR 1 ALPHA INHIBITOR-RELATED"/>
    <property type="match status" value="1"/>
</dbReference>
<dbReference type="GeneID" id="136806572"/>
<feature type="region of interest" description="Disordered" evidence="1">
    <location>
        <begin position="582"/>
        <end position="616"/>
    </location>
</feature>
<keyword evidence="2" id="KW-0732">Signal</keyword>
<dbReference type="FunFam" id="2.60.120.650:FF:000025">
    <property type="entry name" value="Lysine-specific demethylase 8"/>
    <property type="match status" value="1"/>
</dbReference>
<dbReference type="Gene3D" id="2.60.120.650">
    <property type="entry name" value="Cupin"/>
    <property type="match status" value="1"/>
</dbReference>